<comment type="caution">
    <text evidence="1">The sequence shown here is derived from an EMBL/GenBank/DDBJ whole genome shotgun (WGS) entry which is preliminary data.</text>
</comment>
<reference evidence="1 2" key="1">
    <citation type="submission" date="2020-05" db="EMBL/GenBank/DDBJ databases">
        <title>Identification and distribution of gene clusters putatively required for synthesis of sphingolipid metabolism inhibitors in phylogenetically diverse species of the filamentous fungus Fusarium.</title>
        <authorList>
            <person name="Kim H.-S."/>
            <person name="Busman M."/>
            <person name="Brown D.W."/>
            <person name="Divon H."/>
            <person name="Uhlig S."/>
            <person name="Proctor R.H."/>
        </authorList>
    </citation>
    <scope>NUCLEOTIDE SEQUENCE [LARGE SCALE GENOMIC DNA]</scope>
    <source>
        <strain evidence="1 2">NRRL 20693</strain>
    </source>
</reference>
<evidence type="ECO:0000313" key="1">
    <source>
        <dbReference type="EMBL" id="KAF5679590.1"/>
    </source>
</evidence>
<dbReference type="AlphaFoldDB" id="A0A8H5U1T6"/>
<organism evidence="1 2">
    <name type="scientific">Fusarium heterosporum</name>
    <dbReference type="NCBI Taxonomy" id="42747"/>
    <lineage>
        <taxon>Eukaryota</taxon>
        <taxon>Fungi</taxon>
        <taxon>Dikarya</taxon>
        <taxon>Ascomycota</taxon>
        <taxon>Pezizomycotina</taxon>
        <taxon>Sordariomycetes</taxon>
        <taxon>Hypocreomycetidae</taxon>
        <taxon>Hypocreales</taxon>
        <taxon>Nectriaceae</taxon>
        <taxon>Fusarium</taxon>
        <taxon>Fusarium heterosporum species complex</taxon>
    </lineage>
</organism>
<proteinExistence type="predicted"/>
<dbReference type="EMBL" id="JAAGWQ010000011">
    <property type="protein sequence ID" value="KAF5679590.1"/>
    <property type="molecule type" value="Genomic_DNA"/>
</dbReference>
<keyword evidence="2" id="KW-1185">Reference proteome</keyword>
<evidence type="ECO:0000313" key="2">
    <source>
        <dbReference type="Proteomes" id="UP000567885"/>
    </source>
</evidence>
<protein>
    <submittedName>
        <fullName evidence="1">Uncharacterized protein</fullName>
    </submittedName>
</protein>
<dbReference type="OrthoDB" id="5015154at2759"/>
<name>A0A8H5U1T6_FUSHE</name>
<sequence>MSNLRFSPKGWTPRGVEALASLDNLYLERVYDSPDHKWHFWIYLSSQTNPLNDPWSADPWDKAFLELLQHRDKHEPQRRWNFSYLTCPGSFLCGSWQVSGPALMHFTNEPLVNDQRMDWSSPPVYDPVTVRLFELPLREPMIYGVFPSHLEQMKFITASNSTVWTSKKPFTRGDQFARQAVNEHKRLQEVYPWTYGMLVRGEEKWARFWALENTRLVNGPYEYARRVGEFCSIRWERLSLNLNGKRILLQNISEPFSML</sequence>
<accession>A0A8H5U1T6</accession>
<dbReference type="Proteomes" id="UP000567885">
    <property type="component" value="Unassembled WGS sequence"/>
</dbReference>
<gene>
    <name evidence="1" type="ORF">FHETE_755</name>
</gene>